<keyword evidence="2 7" id="KW-0378">Hydrolase</keyword>
<dbReference type="CDD" id="cd03747">
    <property type="entry name" value="Ntn_PGA_like"/>
    <property type="match status" value="1"/>
</dbReference>
<gene>
    <name evidence="7" type="ORF">FHS88_002156</name>
</gene>
<feature type="active site" description="Nucleophile" evidence="4">
    <location>
        <position position="263"/>
    </location>
</feature>
<evidence type="ECO:0000256" key="1">
    <source>
        <dbReference type="ARBA" id="ARBA00006586"/>
    </source>
</evidence>
<dbReference type="InterPro" id="IPR002692">
    <property type="entry name" value="S45"/>
</dbReference>
<protein>
    <submittedName>
        <fullName evidence="7">Penicillin amidase</fullName>
        <ecNumber evidence="7">3.5.1.11</ecNumber>
    </submittedName>
</protein>
<dbReference type="InterPro" id="IPR029055">
    <property type="entry name" value="Ntn_hydrolases_N"/>
</dbReference>
<dbReference type="GO" id="GO:0008953">
    <property type="term" value="F:penicillin amidase activity"/>
    <property type="evidence" value="ECO:0007669"/>
    <property type="project" value="UniProtKB-EC"/>
</dbReference>
<keyword evidence="5" id="KW-0479">Metal-binding</keyword>
<dbReference type="Pfam" id="PF01804">
    <property type="entry name" value="Penicil_amidase"/>
    <property type="match status" value="1"/>
</dbReference>
<dbReference type="InterPro" id="IPR043146">
    <property type="entry name" value="Penicillin_amidase_N_B-knob"/>
</dbReference>
<keyword evidence="3" id="KW-0865">Zymogen</keyword>
<proteinExistence type="inferred from homology"/>
<dbReference type="Gene3D" id="3.60.20.10">
    <property type="entry name" value="Glutamine Phosphoribosylpyrophosphate, subunit 1, domain 1"/>
    <property type="match status" value="1"/>
</dbReference>
<evidence type="ECO:0000256" key="4">
    <source>
        <dbReference type="PIRSR" id="PIRSR001227-1"/>
    </source>
</evidence>
<sequence>MRKVLRWTGRILAGLAGIVLLAAGGLLGAAWWTLPAREASLPLPGLSAPIEVALDAHGIPRIRAATEEDAWAALGWMHARDRMFQMEMMRRGAAGRLAEVTGAAALRADRFMRLLGLVPRAEADLAALPAETRRALEAYAAGVNAWIAARGRFSAPEFILLGAPEPWRPADSLLWGKVMGLWLSGNWRTELERARVAAALGPERLADLWPEDRSPGRPDEPWRMAEAPADAGRLAGPALGGLDGLIAALPVFPADAPLPAIASNAWAVAAERSATGAPLLAADPHLGYSAPILWYLARIELPGGRVLAGATAPGVPGIVIGRNERIAWGFTTTHSDTQDVFIERLDGPGHYRTPEGRLPFREREEVIRVRWGSPVTMRVRETHRGPVVSDLDAPEGRPDGTVVTVAMANLAPGDTAAAGLMALNAARGIADARAAARLITSPAQNLMVADAEGAIAMFLTGRMPRRRGHDGAMPAPGWDGSAAWDGFLAFEEMPHAANPASGVLANANNRVAPPGAEPFLGRDWYGDWRFRRIGDLLAAAPRATAEDFAAIQADRLSLFAREVLPVLLAAPRPTSGGAAAQALLAGWQGEMTGDRPQPVIFHATLGRFGRALIERAGLPGEAWRPGPEFLRHVLLSPEAGARWCGEQGCGPLLSASFDRAVADLAPVHGPDPARWRWEAAHPARFEHAVLRFIPGLGALTRIATPSAGDGETVNRAGFRAESGGVFGNVHGAGFRGVFDLAHPDGALAVIATGQSGHPMSRHWADMLPLWRDGAMLRLGPLEGAPGGRLRLLPAAVAGG</sequence>
<keyword evidence="6" id="KW-1133">Transmembrane helix</keyword>
<dbReference type="InterPro" id="IPR043147">
    <property type="entry name" value="Penicillin_amidase_A-knob"/>
</dbReference>
<feature type="transmembrane region" description="Helical" evidence="6">
    <location>
        <begin position="12"/>
        <end position="34"/>
    </location>
</feature>
<dbReference type="Gene3D" id="1.10.1400.10">
    <property type="match status" value="1"/>
</dbReference>
<dbReference type="PANTHER" id="PTHR34218">
    <property type="entry name" value="PEPTIDASE S45 PENICILLIN AMIDASE"/>
    <property type="match status" value="1"/>
</dbReference>
<dbReference type="InterPro" id="IPR014395">
    <property type="entry name" value="Pen/GL7ACA/AHL_acylase"/>
</dbReference>
<comment type="caution">
    <text evidence="7">The sequence shown here is derived from an EMBL/GenBank/DDBJ whole genome shotgun (WGS) entry which is preliminary data.</text>
</comment>
<evidence type="ECO:0000256" key="5">
    <source>
        <dbReference type="PIRSR" id="PIRSR001227-2"/>
    </source>
</evidence>
<organism evidence="7 8">
    <name type="scientific">Neoroseomonas alkaliterrae</name>
    <dbReference type="NCBI Taxonomy" id="1452450"/>
    <lineage>
        <taxon>Bacteria</taxon>
        <taxon>Pseudomonadati</taxon>
        <taxon>Pseudomonadota</taxon>
        <taxon>Alphaproteobacteria</taxon>
        <taxon>Acetobacterales</taxon>
        <taxon>Acetobacteraceae</taxon>
        <taxon>Neoroseomonas</taxon>
    </lineage>
</organism>
<dbReference type="GO" id="GO:0017000">
    <property type="term" value="P:antibiotic biosynthetic process"/>
    <property type="evidence" value="ECO:0007669"/>
    <property type="project" value="InterPro"/>
</dbReference>
<name>A0A840XSU4_9PROT</name>
<feature type="binding site" evidence="5">
    <location>
        <position position="190"/>
    </location>
    <ligand>
        <name>Ca(2+)</name>
        <dbReference type="ChEBI" id="CHEBI:29108"/>
    </ligand>
</feature>
<dbReference type="Gene3D" id="2.30.120.10">
    <property type="match status" value="1"/>
</dbReference>
<evidence type="ECO:0000313" key="7">
    <source>
        <dbReference type="EMBL" id="MBB5690030.1"/>
    </source>
</evidence>
<dbReference type="SUPFAM" id="SSF56235">
    <property type="entry name" value="N-terminal nucleophile aminohydrolases (Ntn hydrolases)"/>
    <property type="match status" value="1"/>
</dbReference>
<dbReference type="AlphaFoldDB" id="A0A840XSU4"/>
<keyword evidence="6" id="KW-0812">Transmembrane</keyword>
<dbReference type="EMBL" id="JACIJE010000005">
    <property type="protein sequence ID" value="MBB5690030.1"/>
    <property type="molecule type" value="Genomic_DNA"/>
</dbReference>
<feature type="binding site" evidence="5">
    <location>
        <position position="336"/>
    </location>
    <ligand>
        <name>Ca(2+)</name>
        <dbReference type="ChEBI" id="CHEBI:29108"/>
    </ligand>
</feature>
<dbReference type="PIRSF" id="PIRSF001227">
    <property type="entry name" value="Pen_acylase"/>
    <property type="match status" value="1"/>
</dbReference>
<keyword evidence="8" id="KW-1185">Reference proteome</keyword>
<dbReference type="PANTHER" id="PTHR34218:SF4">
    <property type="entry name" value="ACYL-HOMOSERINE LACTONE ACYLASE QUIP"/>
    <property type="match status" value="1"/>
</dbReference>
<dbReference type="GO" id="GO:0046872">
    <property type="term" value="F:metal ion binding"/>
    <property type="evidence" value="ECO:0007669"/>
    <property type="project" value="UniProtKB-KW"/>
</dbReference>
<keyword evidence="6" id="KW-0472">Membrane</keyword>
<evidence type="ECO:0000256" key="6">
    <source>
        <dbReference type="SAM" id="Phobius"/>
    </source>
</evidence>
<reference evidence="7 8" key="1">
    <citation type="submission" date="2020-08" db="EMBL/GenBank/DDBJ databases">
        <title>Genomic Encyclopedia of Type Strains, Phase IV (KMG-IV): sequencing the most valuable type-strain genomes for metagenomic binning, comparative biology and taxonomic classification.</title>
        <authorList>
            <person name="Goeker M."/>
        </authorList>
    </citation>
    <scope>NUCLEOTIDE SEQUENCE [LARGE SCALE GENOMIC DNA]</scope>
    <source>
        <strain evidence="7 8">DSM 25895</strain>
    </source>
</reference>
<comment type="similarity">
    <text evidence="1">Belongs to the peptidase S45 family.</text>
</comment>
<dbReference type="Gene3D" id="1.10.439.10">
    <property type="entry name" value="Penicillin Amidohydrolase, domain 1"/>
    <property type="match status" value="1"/>
</dbReference>
<dbReference type="RefSeq" id="WP_184484409.1">
    <property type="nucleotide sequence ID" value="NZ_JAAEDJ010000078.1"/>
</dbReference>
<keyword evidence="5" id="KW-0106">Calcium</keyword>
<evidence type="ECO:0000256" key="2">
    <source>
        <dbReference type="ARBA" id="ARBA00022801"/>
    </source>
</evidence>
<dbReference type="EC" id="3.5.1.11" evidence="7"/>
<comment type="cofactor">
    <cofactor evidence="5">
        <name>Ca(2+)</name>
        <dbReference type="ChEBI" id="CHEBI:29108"/>
    </cofactor>
    <text evidence="5">Binds 1 Ca(2+) ion per dimer.</text>
</comment>
<evidence type="ECO:0000256" key="3">
    <source>
        <dbReference type="ARBA" id="ARBA00023145"/>
    </source>
</evidence>
<dbReference type="Proteomes" id="UP000562254">
    <property type="component" value="Unassembled WGS sequence"/>
</dbReference>
<feature type="binding site" evidence="5">
    <location>
        <position position="339"/>
    </location>
    <ligand>
        <name>Ca(2+)</name>
        <dbReference type="ChEBI" id="CHEBI:29108"/>
    </ligand>
</feature>
<dbReference type="InterPro" id="IPR023343">
    <property type="entry name" value="Penicillin_amidase_dom1"/>
</dbReference>
<accession>A0A840XSU4</accession>
<evidence type="ECO:0000313" key="8">
    <source>
        <dbReference type="Proteomes" id="UP000562254"/>
    </source>
</evidence>